<dbReference type="SUPFAM" id="SSF50800">
    <property type="entry name" value="PK beta-barrel domain-like"/>
    <property type="match status" value="1"/>
</dbReference>
<organism evidence="2 3">
    <name type="scientific">Nocardioides agariphilus</name>
    <dbReference type="NCBI Taxonomy" id="433664"/>
    <lineage>
        <taxon>Bacteria</taxon>
        <taxon>Bacillati</taxon>
        <taxon>Actinomycetota</taxon>
        <taxon>Actinomycetes</taxon>
        <taxon>Propionibacteriales</taxon>
        <taxon>Nocardioidaceae</taxon>
        <taxon>Nocardioides</taxon>
    </lineage>
</organism>
<protein>
    <submittedName>
        <fullName evidence="2">MOSC domain-containing protein</fullName>
    </submittedName>
</protein>
<evidence type="ECO:0000313" key="2">
    <source>
        <dbReference type="EMBL" id="MBF4769076.1"/>
    </source>
</evidence>
<feature type="domain" description="MOSC" evidence="1">
    <location>
        <begin position="38"/>
        <end position="191"/>
    </location>
</feature>
<dbReference type="GO" id="GO:0030151">
    <property type="term" value="F:molybdenum ion binding"/>
    <property type="evidence" value="ECO:0007669"/>
    <property type="project" value="InterPro"/>
</dbReference>
<sequence length="210" mass="22335">MPYRTTEDLESGLDHLRSAPTDQGTVHLVVRRPDLGAREILDEGVLDLADGLVGDNWLSRATSRAIADGRHLDAQVNVMSARMVGLLADSEQEQAFAGDQLFLDLDISVANLPAGSRLAFGELGADGSSAGAVIEVTLKPHNGCAKFTARYGADAMHFVNSETGKAMRLRGFNARVVESGLVRPGDVVRVVRRGGLDDQTELPAEVSASV</sequence>
<proteinExistence type="predicted"/>
<dbReference type="GO" id="GO:0003824">
    <property type="term" value="F:catalytic activity"/>
    <property type="evidence" value="ECO:0007669"/>
    <property type="project" value="InterPro"/>
</dbReference>
<evidence type="ECO:0000259" key="1">
    <source>
        <dbReference type="PROSITE" id="PS51340"/>
    </source>
</evidence>
<dbReference type="PANTHER" id="PTHR30212">
    <property type="entry name" value="PROTEIN YIIM"/>
    <property type="match status" value="1"/>
</dbReference>
<keyword evidence="3" id="KW-1185">Reference proteome</keyword>
<dbReference type="Proteomes" id="UP000660668">
    <property type="component" value="Unassembled WGS sequence"/>
</dbReference>
<dbReference type="EMBL" id="JADKPO010000020">
    <property type="protein sequence ID" value="MBF4769076.1"/>
    <property type="molecule type" value="Genomic_DNA"/>
</dbReference>
<dbReference type="AlphaFoldDB" id="A0A930YHW1"/>
<dbReference type="Gene3D" id="2.40.33.20">
    <property type="entry name" value="PK beta-barrel domain-like"/>
    <property type="match status" value="1"/>
</dbReference>
<dbReference type="GO" id="GO:0030170">
    <property type="term" value="F:pyridoxal phosphate binding"/>
    <property type="evidence" value="ECO:0007669"/>
    <property type="project" value="InterPro"/>
</dbReference>
<name>A0A930YHW1_9ACTN</name>
<reference evidence="2" key="1">
    <citation type="submission" date="2020-11" db="EMBL/GenBank/DDBJ databases">
        <title>Nocardioides cynanchi sp. nov., isolated from soil of rhizosphere of Cynanchum wilfordii.</title>
        <authorList>
            <person name="Lee J.-S."/>
            <person name="Suh M.K."/>
            <person name="Kim J.-S."/>
        </authorList>
    </citation>
    <scope>NUCLEOTIDE SEQUENCE</scope>
    <source>
        <strain evidence="2">KCTC 19276</strain>
    </source>
</reference>
<dbReference type="InterPro" id="IPR005302">
    <property type="entry name" value="MoCF_Sase_C"/>
</dbReference>
<dbReference type="InterPro" id="IPR052353">
    <property type="entry name" value="Benzoxazolinone_Detox_Enz"/>
</dbReference>
<dbReference type="PROSITE" id="PS51340">
    <property type="entry name" value="MOSC"/>
    <property type="match status" value="1"/>
</dbReference>
<accession>A0A930YHW1</accession>
<dbReference type="InterPro" id="IPR011037">
    <property type="entry name" value="Pyrv_Knase-like_insert_dom_sf"/>
</dbReference>
<dbReference type="PANTHER" id="PTHR30212:SF2">
    <property type="entry name" value="PROTEIN YIIM"/>
    <property type="match status" value="1"/>
</dbReference>
<comment type="caution">
    <text evidence="2">The sequence shown here is derived from an EMBL/GenBank/DDBJ whole genome shotgun (WGS) entry which is preliminary data.</text>
</comment>
<gene>
    <name evidence="2" type="ORF">ISU10_15015</name>
</gene>
<evidence type="ECO:0000313" key="3">
    <source>
        <dbReference type="Proteomes" id="UP000660668"/>
    </source>
</evidence>